<keyword evidence="2" id="KW-0862">Zinc</keyword>
<dbReference type="SMART" id="SM00184">
    <property type="entry name" value="RING"/>
    <property type="match status" value="1"/>
</dbReference>
<sequence>MHIQCNICSDLITQTAVSDIIGLTCGHIFHGLCLRTWLDRSATCPQCRARITASKQHKIYLTLAPEPEGQDIISLTRAVDNLKHDLKMKTLDCNKLTKELNEHKVTAAELLKEVKEFKIKETAIEHMKLQIHEQKKFANNRSRELNEAKLKIVALERELKQYQTLKSVISSAKKEVDVGIDVESLETPQLIFLLGTFKKDITRLSKMDEDLKKALSKSESSNFSLTKKLNDLQESLELKDRIIESLKDSLAKETSLKKNLEEIVGGNYSKSETLKCSSCEETQSSSIQLFHNKNEQNKSTKKSELLDEKQNELLTVRKMTNILSVSKPVFRITSDRLRGIDQIKSSLNQEIYNYDGMGGHSRVDVFPSGCRPKPGITKAPKIVSRKKVVCPPKKT</sequence>
<dbReference type="InterPro" id="IPR001841">
    <property type="entry name" value="Znf_RING"/>
</dbReference>
<evidence type="ECO:0000256" key="1">
    <source>
        <dbReference type="ARBA" id="ARBA00022771"/>
    </source>
</evidence>
<dbReference type="GO" id="GO:0008270">
    <property type="term" value="F:zinc ion binding"/>
    <property type="evidence" value="ECO:0007669"/>
    <property type="project" value="UniProtKB-KW"/>
</dbReference>
<keyword evidence="4" id="KW-0175">Coiled coil</keyword>
<feature type="domain" description="RING-type" evidence="5">
    <location>
        <begin position="5"/>
        <end position="48"/>
    </location>
</feature>
<evidence type="ECO:0000256" key="2">
    <source>
        <dbReference type="ARBA" id="ARBA00022833"/>
    </source>
</evidence>
<dbReference type="AlphaFoldDB" id="A0A023EYX1"/>
<proteinExistence type="evidence at transcript level"/>
<dbReference type="GO" id="GO:0061630">
    <property type="term" value="F:ubiquitin protein ligase activity"/>
    <property type="evidence" value="ECO:0007669"/>
    <property type="project" value="TreeGrafter"/>
</dbReference>
<dbReference type="GO" id="GO:0005634">
    <property type="term" value="C:nucleus"/>
    <property type="evidence" value="ECO:0007669"/>
    <property type="project" value="TreeGrafter"/>
</dbReference>
<dbReference type="PROSITE" id="PS50089">
    <property type="entry name" value="ZF_RING_2"/>
    <property type="match status" value="1"/>
</dbReference>
<evidence type="ECO:0000256" key="4">
    <source>
        <dbReference type="SAM" id="Coils"/>
    </source>
</evidence>
<reference evidence="6" key="1">
    <citation type="journal article" date="2014" name="PLoS Negl. Trop. Dis.">
        <title>An updated insight into the Sialotranscriptome of Triatoma infestans: developmental stage and geographic variations.</title>
        <authorList>
            <person name="Schwarz A."/>
            <person name="Medrano-Mercado N."/>
            <person name="Schaub G.A."/>
            <person name="Struchiner C.J."/>
            <person name="Bargues M.D."/>
            <person name="Levy M.Z."/>
            <person name="Ribeiro J.M."/>
        </authorList>
    </citation>
    <scope>NUCLEOTIDE SEQUENCE</scope>
    <source>
        <strain evidence="6">Chile</strain>
        <tissue evidence="6">Salivary glands</tissue>
    </source>
</reference>
<name>A0A023EYX1_TRIIF</name>
<dbReference type="GO" id="GO:0016567">
    <property type="term" value="P:protein ubiquitination"/>
    <property type="evidence" value="ECO:0007669"/>
    <property type="project" value="TreeGrafter"/>
</dbReference>
<dbReference type="GO" id="GO:0031297">
    <property type="term" value="P:replication fork processing"/>
    <property type="evidence" value="ECO:0007669"/>
    <property type="project" value="TreeGrafter"/>
</dbReference>
<dbReference type="SUPFAM" id="SSF57850">
    <property type="entry name" value="RING/U-box"/>
    <property type="match status" value="1"/>
</dbReference>
<dbReference type="Pfam" id="PF13639">
    <property type="entry name" value="zf-RING_2"/>
    <property type="match status" value="1"/>
</dbReference>
<evidence type="ECO:0000256" key="3">
    <source>
        <dbReference type="PROSITE-ProRule" id="PRU00175"/>
    </source>
</evidence>
<keyword evidence="1 3" id="KW-0863">Zinc-finger</keyword>
<dbReference type="PANTHER" id="PTHR46569">
    <property type="entry name" value="E3 UBIQUITIN-PROTEIN LIGASE TRAIP"/>
    <property type="match status" value="1"/>
</dbReference>
<dbReference type="InterPro" id="IPR013083">
    <property type="entry name" value="Znf_RING/FYVE/PHD"/>
</dbReference>
<dbReference type="GO" id="GO:0090734">
    <property type="term" value="C:site of DNA damage"/>
    <property type="evidence" value="ECO:0007669"/>
    <property type="project" value="TreeGrafter"/>
</dbReference>
<evidence type="ECO:0000259" key="5">
    <source>
        <dbReference type="PROSITE" id="PS50089"/>
    </source>
</evidence>
<protein>
    <submittedName>
        <fullName evidence="6">Putative ring finger</fullName>
    </submittedName>
</protein>
<organism evidence="6">
    <name type="scientific">Triatoma infestans</name>
    <name type="common">Assassin bug</name>
    <dbReference type="NCBI Taxonomy" id="30076"/>
    <lineage>
        <taxon>Eukaryota</taxon>
        <taxon>Metazoa</taxon>
        <taxon>Ecdysozoa</taxon>
        <taxon>Arthropoda</taxon>
        <taxon>Hexapoda</taxon>
        <taxon>Insecta</taxon>
        <taxon>Pterygota</taxon>
        <taxon>Neoptera</taxon>
        <taxon>Paraneoptera</taxon>
        <taxon>Hemiptera</taxon>
        <taxon>Heteroptera</taxon>
        <taxon>Panheteroptera</taxon>
        <taxon>Cimicomorpha</taxon>
        <taxon>Reduviidae</taxon>
        <taxon>Triatominae</taxon>
        <taxon>Triatoma</taxon>
    </lineage>
</organism>
<dbReference type="EMBL" id="GBBI01004848">
    <property type="protein sequence ID" value="JAC13864.1"/>
    <property type="molecule type" value="mRNA"/>
</dbReference>
<feature type="coiled-coil region" evidence="4">
    <location>
        <begin position="229"/>
        <end position="263"/>
    </location>
</feature>
<keyword evidence="1 3" id="KW-0479">Metal-binding</keyword>
<feature type="coiled-coil region" evidence="4">
    <location>
        <begin position="79"/>
        <end position="175"/>
    </location>
</feature>
<dbReference type="Gene3D" id="3.30.40.10">
    <property type="entry name" value="Zinc/RING finger domain, C3HC4 (zinc finger)"/>
    <property type="match status" value="1"/>
</dbReference>
<dbReference type="InterPro" id="IPR052639">
    <property type="entry name" value="TRAIP_ubiq-protein_ligase"/>
</dbReference>
<accession>A0A023EYX1</accession>
<evidence type="ECO:0000313" key="6">
    <source>
        <dbReference type="EMBL" id="JAC13864.1"/>
    </source>
</evidence>
<dbReference type="PANTHER" id="PTHR46569:SF1">
    <property type="entry name" value="E3 UBIQUITIN-PROTEIN LIGASE RFWD3-RELATED"/>
    <property type="match status" value="1"/>
</dbReference>